<dbReference type="SUPFAM" id="SSF53067">
    <property type="entry name" value="Actin-like ATPase domain"/>
    <property type="match status" value="1"/>
</dbReference>
<dbReference type="Gene3D" id="3.30.420.40">
    <property type="match status" value="2"/>
</dbReference>
<keyword evidence="4" id="KW-1185">Reference proteome</keyword>
<dbReference type="Proteomes" id="UP000248311">
    <property type="component" value="Unassembled WGS sequence"/>
</dbReference>
<dbReference type="EC" id="2.7.1.170" evidence="2"/>
<organism evidence="3 4">
    <name type="scientific">Pseudoroseicyclus aestuarii</name>
    <dbReference type="NCBI Taxonomy" id="1795041"/>
    <lineage>
        <taxon>Bacteria</taxon>
        <taxon>Pseudomonadati</taxon>
        <taxon>Pseudomonadota</taxon>
        <taxon>Alphaproteobacteria</taxon>
        <taxon>Rhodobacterales</taxon>
        <taxon>Paracoccaceae</taxon>
        <taxon>Pseudoroseicyclus</taxon>
    </lineage>
</organism>
<proteinExistence type="inferred from homology"/>
<gene>
    <name evidence="2" type="primary">anmK</name>
    <name evidence="3" type="ORF">DFP88_101275</name>
</gene>
<dbReference type="PANTHER" id="PTHR30605">
    <property type="entry name" value="ANHYDRO-N-ACETYLMURAMIC ACID KINASE"/>
    <property type="match status" value="1"/>
</dbReference>
<dbReference type="GO" id="GO:0016301">
    <property type="term" value="F:kinase activity"/>
    <property type="evidence" value="ECO:0007669"/>
    <property type="project" value="UniProtKB-KW"/>
</dbReference>
<evidence type="ECO:0000313" key="4">
    <source>
        <dbReference type="Proteomes" id="UP000248311"/>
    </source>
</evidence>
<keyword evidence="2" id="KW-0808">Transferase</keyword>
<dbReference type="GO" id="GO:0005524">
    <property type="term" value="F:ATP binding"/>
    <property type="evidence" value="ECO:0007669"/>
    <property type="project" value="UniProtKB-UniRule"/>
</dbReference>
<dbReference type="GO" id="GO:0016773">
    <property type="term" value="F:phosphotransferase activity, alcohol group as acceptor"/>
    <property type="evidence" value="ECO:0007669"/>
    <property type="project" value="UniProtKB-UniRule"/>
</dbReference>
<keyword evidence="2 3" id="KW-0418">Kinase</keyword>
<comment type="pathway">
    <text evidence="2">Amino-sugar metabolism; 1,6-anhydro-N-acetylmuramate degradation.</text>
</comment>
<accession>A0A318T0T7</accession>
<dbReference type="GO" id="GO:0009254">
    <property type="term" value="P:peptidoglycan turnover"/>
    <property type="evidence" value="ECO:0007669"/>
    <property type="project" value="UniProtKB-UniRule"/>
</dbReference>
<comment type="catalytic activity">
    <reaction evidence="2">
        <text>1,6-anhydro-N-acetyl-beta-muramate + ATP + H2O = N-acetyl-D-muramate 6-phosphate + ADP + H(+)</text>
        <dbReference type="Rhea" id="RHEA:24952"/>
        <dbReference type="ChEBI" id="CHEBI:15377"/>
        <dbReference type="ChEBI" id="CHEBI:15378"/>
        <dbReference type="ChEBI" id="CHEBI:30616"/>
        <dbReference type="ChEBI" id="CHEBI:58690"/>
        <dbReference type="ChEBI" id="CHEBI:58722"/>
        <dbReference type="ChEBI" id="CHEBI:456216"/>
        <dbReference type="EC" id="2.7.1.170"/>
    </reaction>
</comment>
<dbReference type="PANTHER" id="PTHR30605:SF0">
    <property type="entry name" value="ANHYDRO-N-ACETYLMURAMIC ACID KINASE"/>
    <property type="match status" value="1"/>
</dbReference>
<dbReference type="InterPro" id="IPR043129">
    <property type="entry name" value="ATPase_NBD"/>
</dbReference>
<name>A0A318T0T7_9RHOB</name>
<comment type="similarity">
    <text evidence="2">Belongs to the anhydro-N-acetylmuramic acid kinase family.</text>
</comment>
<reference evidence="3 4" key="1">
    <citation type="submission" date="2018-06" db="EMBL/GenBank/DDBJ databases">
        <title>Genomic Encyclopedia of Type Strains, Phase III (KMG-III): the genomes of soil and plant-associated and newly described type strains.</title>
        <authorList>
            <person name="Whitman W."/>
        </authorList>
    </citation>
    <scope>NUCLEOTIDE SEQUENCE [LARGE SCALE GENOMIC DNA]</scope>
    <source>
        <strain evidence="3 4">CECT 9025</strain>
    </source>
</reference>
<dbReference type="GO" id="GO:0097175">
    <property type="term" value="P:1,6-anhydro-N-acetyl-beta-muramic acid catabolic process"/>
    <property type="evidence" value="ECO:0007669"/>
    <property type="project" value="UniProtKB-UniRule"/>
</dbReference>
<dbReference type="EMBL" id="QJTE01000001">
    <property type="protein sequence ID" value="PYE85607.1"/>
    <property type="molecule type" value="Genomic_DNA"/>
</dbReference>
<keyword evidence="1 2" id="KW-0119">Carbohydrate metabolism</keyword>
<evidence type="ECO:0000256" key="2">
    <source>
        <dbReference type="HAMAP-Rule" id="MF_01270"/>
    </source>
</evidence>
<keyword evidence="2" id="KW-0547">Nucleotide-binding</keyword>
<dbReference type="UniPathway" id="UPA00343"/>
<dbReference type="NCBIfam" id="NF007141">
    <property type="entry name" value="PRK09585.1-5"/>
    <property type="match status" value="1"/>
</dbReference>
<comment type="caution">
    <text evidence="2">Lacks conserved residue(s) required for the propagation of feature annotation.</text>
</comment>
<comment type="caution">
    <text evidence="3">The sequence shown here is derived from an EMBL/GenBank/DDBJ whole genome shotgun (WGS) entry which is preliminary data.</text>
</comment>
<dbReference type="RefSeq" id="WP_110812650.1">
    <property type="nucleotide sequence ID" value="NZ_QJTE01000001.1"/>
</dbReference>
<dbReference type="InterPro" id="IPR005338">
    <property type="entry name" value="Anhydro_N_Ac-Mur_kinase"/>
</dbReference>
<dbReference type="GO" id="GO:0006040">
    <property type="term" value="P:amino sugar metabolic process"/>
    <property type="evidence" value="ECO:0007669"/>
    <property type="project" value="InterPro"/>
</dbReference>
<dbReference type="UniPathway" id="UPA00544"/>
<protein>
    <recommendedName>
        <fullName evidence="2">Anhydro-N-acetylmuramic acid kinase</fullName>
        <ecNumber evidence="2">2.7.1.170</ecNumber>
    </recommendedName>
    <alternativeName>
        <fullName evidence="2">AnhMurNAc kinase</fullName>
    </alternativeName>
</protein>
<dbReference type="Pfam" id="PF03702">
    <property type="entry name" value="AnmK"/>
    <property type="match status" value="1"/>
</dbReference>
<dbReference type="OrthoDB" id="9763949at2"/>
<comment type="pathway">
    <text evidence="2">Cell wall biogenesis; peptidoglycan recycling.</text>
</comment>
<dbReference type="HAMAP" id="MF_01270">
    <property type="entry name" value="AnhMurNAc_kinase"/>
    <property type="match status" value="1"/>
</dbReference>
<evidence type="ECO:0000313" key="3">
    <source>
        <dbReference type="EMBL" id="PYE85607.1"/>
    </source>
</evidence>
<comment type="function">
    <text evidence="2">Catalyzes the specific phosphorylation of 1,6-anhydro-N-acetylmuramic acid (anhMurNAc) with the simultaneous cleavage of the 1,6-anhydro ring, generating MurNAc-6-P. Is required for the utilization of anhMurNAc either imported from the medium or derived from its own cell wall murein, and thus plays a role in cell wall recycling.</text>
</comment>
<sequence>MEPIWAVGLMTGTVLDGNIDVALIRTDGESVAEFGPYALVPTPPGLLALLQRTLAEARDWAFVGPEPAIFAEAEERLTLAQAEAVARVLQDHAPGAGIVGFHGQSVLHRGPVPGRPGATRQLGDGALMARHLGLPVAYDFRSADVAAGGQGAPLAPIYHAALLGRLGDAAGTAVLNLGGVANLTARAPDGSLAAFDCGPANAPINDFIRARVLGEMDRDGALALAGRVDEARLAQALEHPYLARPYPKSLDRFDFGPGLAEGLSDADGAATLTAFTAACVGRGLDMLPVRPDRLIVSGGGRRNPALMAMLERFAGVEALPAEAVGWRGDAVEAECFALLAVRVQRGLPISFPTTTGAPHPLTGGRIARP</sequence>
<keyword evidence="2" id="KW-0067">ATP-binding</keyword>
<evidence type="ECO:0000256" key="1">
    <source>
        <dbReference type="ARBA" id="ARBA00023277"/>
    </source>
</evidence>
<dbReference type="AlphaFoldDB" id="A0A318T0T7"/>